<dbReference type="EC" id="2.7.7.49" evidence="1"/>
<dbReference type="PANTHER" id="PTHR37984">
    <property type="entry name" value="PROTEIN CBG26694"/>
    <property type="match status" value="1"/>
</dbReference>
<dbReference type="InterPro" id="IPR043128">
    <property type="entry name" value="Rev_trsase/Diguanyl_cyclase"/>
</dbReference>
<evidence type="ECO:0000259" key="4">
    <source>
        <dbReference type="PROSITE" id="PS50994"/>
    </source>
</evidence>
<protein>
    <recommendedName>
        <fullName evidence="1">RNA-directed DNA polymerase</fullName>
        <ecNumber evidence="1">2.7.7.49</ecNumber>
    </recommendedName>
</protein>
<keyword evidence="6" id="KW-1185">Reference proteome</keyword>
<proteinExistence type="predicted"/>
<dbReference type="InterPro" id="IPR036397">
    <property type="entry name" value="RNaseH_sf"/>
</dbReference>
<dbReference type="Pfam" id="PF17921">
    <property type="entry name" value="Integrase_H2C2"/>
    <property type="match status" value="1"/>
</dbReference>
<dbReference type="Proteomes" id="UP000887116">
    <property type="component" value="Unassembled WGS sequence"/>
</dbReference>
<dbReference type="InterPro" id="IPR050951">
    <property type="entry name" value="Retrovirus_Pol_polyprotein"/>
</dbReference>
<dbReference type="Pfam" id="PF17919">
    <property type="entry name" value="RT_RNaseH_2"/>
    <property type="match status" value="1"/>
</dbReference>
<comment type="caution">
    <text evidence="5">The sequence shown here is derived from an EMBL/GenBank/DDBJ whole genome shotgun (WGS) entry which is preliminary data.</text>
</comment>
<dbReference type="SUPFAM" id="SSF56672">
    <property type="entry name" value="DNA/RNA polymerases"/>
    <property type="match status" value="1"/>
</dbReference>
<dbReference type="InterPro" id="IPR001584">
    <property type="entry name" value="Integrase_cat-core"/>
</dbReference>
<evidence type="ECO:0000313" key="6">
    <source>
        <dbReference type="Proteomes" id="UP000887116"/>
    </source>
</evidence>
<dbReference type="PROSITE" id="PS50994">
    <property type="entry name" value="INTEGRASE"/>
    <property type="match status" value="1"/>
</dbReference>
<evidence type="ECO:0000313" key="5">
    <source>
        <dbReference type="EMBL" id="GFR32159.1"/>
    </source>
</evidence>
<dbReference type="GO" id="GO:0042575">
    <property type="term" value="C:DNA polymerase complex"/>
    <property type="evidence" value="ECO:0007669"/>
    <property type="project" value="UniProtKB-ARBA"/>
</dbReference>
<dbReference type="Gene3D" id="3.30.70.270">
    <property type="match status" value="1"/>
</dbReference>
<dbReference type="Gene3D" id="1.10.340.70">
    <property type="match status" value="1"/>
</dbReference>
<dbReference type="FunFam" id="1.10.340.70:FF:000003">
    <property type="entry name" value="Protein CBG25708"/>
    <property type="match status" value="1"/>
</dbReference>
<dbReference type="Pfam" id="PF00665">
    <property type="entry name" value="rve"/>
    <property type="match status" value="1"/>
</dbReference>
<dbReference type="GO" id="GO:0015074">
    <property type="term" value="P:DNA integration"/>
    <property type="evidence" value="ECO:0007669"/>
    <property type="project" value="InterPro"/>
</dbReference>
<evidence type="ECO:0000256" key="3">
    <source>
        <dbReference type="SAM" id="MobiDB-lite"/>
    </source>
</evidence>
<dbReference type="AlphaFoldDB" id="A0A8X6HYH4"/>
<dbReference type="SUPFAM" id="SSF53098">
    <property type="entry name" value="Ribonuclease H-like"/>
    <property type="match status" value="1"/>
</dbReference>
<dbReference type="Gene3D" id="3.30.420.10">
    <property type="entry name" value="Ribonuclease H-like superfamily/Ribonuclease H"/>
    <property type="match status" value="1"/>
</dbReference>
<dbReference type="InterPro" id="IPR012337">
    <property type="entry name" value="RNaseH-like_sf"/>
</dbReference>
<evidence type="ECO:0000256" key="2">
    <source>
        <dbReference type="ARBA" id="ARBA00023268"/>
    </source>
</evidence>
<feature type="compositionally biased region" description="Basic and acidic residues" evidence="3">
    <location>
        <begin position="678"/>
        <end position="688"/>
    </location>
</feature>
<dbReference type="GO" id="GO:0003676">
    <property type="term" value="F:nucleic acid binding"/>
    <property type="evidence" value="ECO:0007669"/>
    <property type="project" value="InterPro"/>
</dbReference>
<feature type="compositionally biased region" description="Polar residues" evidence="3">
    <location>
        <begin position="690"/>
        <end position="699"/>
    </location>
</feature>
<accession>A0A8X6HYH4</accession>
<dbReference type="PANTHER" id="PTHR37984:SF5">
    <property type="entry name" value="PROTEIN NYNRIN-LIKE"/>
    <property type="match status" value="1"/>
</dbReference>
<gene>
    <name evidence="5" type="primary">K02A2.6</name>
    <name evidence="5" type="ORF">TNCT_360081</name>
</gene>
<dbReference type="InterPro" id="IPR041588">
    <property type="entry name" value="Integrase_H2C2"/>
</dbReference>
<feature type="domain" description="Integrase catalytic" evidence="4">
    <location>
        <begin position="434"/>
        <end position="588"/>
    </location>
</feature>
<name>A0A8X6HYH4_TRICU</name>
<reference evidence="5" key="1">
    <citation type="submission" date="2020-07" db="EMBL/GenBank/DDBJ databases">
        <title>Multicomponent nature underlies the extraordinary mechanical properties of spider dragline silk.</title>
        <authorList>
            <person name="Kono N."/>
            <person name="Nakamura H."/>
            <person name="Mori M."/>
            <person name="Yoshida Y."/>
            <person name="Ohtoshi R."/>
            <person name="Malay A.D."/>
            <person name="Moran D.A.P."/>
            <person name="Tomita M."/>
            <person name="Numata K."/>
            <person name="Arakawa K."/>
        </authorList>
    </citation>
    <scope>NUCLEOTIDE SEQUENCE</scope>
</reference>
<dbReference type="EMBL" id="BMAO01029484">
    <property type="protein sequence ID" value="GFR32159.1"/>
    <property type="molecule type" value="Genomic_DNA"/>
</dbReference>
<keyword evidence="2" id="KW-0511">Multifunctional enzyme</keyword>
<dbReference type="GO" id="GO:0003964">
    <property type="term" value="F:RNA-directed DNA polymerase activity"/>
    <property type="evidence" value="ECO:0007669"/>
    <property type="project" value="UniProtKB-EC"/>
</dbReference>
<feature type="region of interest" description="Disordered" evidence="3">
    <location>
        <begin position="678"/>
        <end position="738"/>
    </location>
</feature>
<dbReference type="InterPro" id="IPR041577">
    <property type="entry name" value="RT_RNaseH_2"/>
</dbReference>
<sequence>MNCDYDKDMLNIMLRDMFVSGLRDKMILDRLFEEDNINLEKTLNIALAMEKAFKGANDIMGRGINSMQTFKKHMDKKSNFTKNQKKTLYCSRCTGRVENEIDRLEREGIKEKVESSEWATPVVPVVKTDGSIRLCADYSVTLNPNLIVPQHPLPRLEEIFASLNGGKQFTKLDFKHAYLQMKVHPETTIANPLNNLTKKNVRFLWSKDCQVAFEQIKKEICSLKVLVHYDPSLPLTLASDASPFAIFGSKRGLPVLAATRLLHYALILQSFEFDIIFRKTIEHGNADFLSRLPKTSEELEVKDDITIFQMSQIEALPVTSKELRQETGKDIELGPLLKALREGKHLQGREAQYTIEDGCIMYGQRVSIPRKFQKNVLEELHAGHLGIVKMKAIARSFVYWKNIDKDIEEAAKNCVDCARYKADPTKAKFHYWEYPNMPWERIHVDFAGPIFEHMFFLIVDAHSKWLEVYPMKTTTTKKTIECLRDSFARFRLPWVLVSDNGSQFTSYKFQRFMQRNGVKHKTSAPFKPSSNGQTERYVATLKQSLRAMHKYIYEGTIQQKLSTFLMQYRKAPNATTTHSPAMLFLKRDIRTRIYLLLPELKTKIQDKLRRDNFEFRDRKFDVGDRVAVRVYRAALILDGSLIRPVGDQVQENIIPIIHQRFPSAEVRENNSDIQHAETAEDISKDPNKELGSSSVQGVPSTDVAVPDLSQSSTTETDSETRSPPVPDRPLPRRTGRIR</sequence>
<dbReference type="OrthoDB" id="5851910at2759"/>
<organism evidence="5 6">
    <name type="scientific">Trichonephila clavata</name>
    <name type="common">Joro spider</name>
    <name type="synonym">Nephila clavata</name>
    <dbReference type="NCBI Taxonomy" id="2740835"/>
    <lineage>
        <taxon>Eukaryota</taxon>
        <taxon>Metazoa</taxon>
        <taxon>Ecdysozoa</taxon>
        <taxon>Arthropoda</taxon>
        <taxon>Chelicerata</taxon>
        <taxon>Arachnida</taxon>
        <taxon>Araneae</taxon>
        <taxon>Araneomorphae</taxon>
        <taxon>Entelegynae</taxon>
        <taxon>Araneoidea</taxon>
        <taxon>Nephilidae</taxon>
        <taxon>Trichonephila</taxon>
    </lineage>
</organism>
<evidence type="ECO:0000256" key="1">
    <source>
        <dbReference type="ARBA" id="ARBA00012493"/>
    </source>
</evidence>
<dbReference type="Gene3D" id="3.10.10.10">
    <property type="entry name" value="HIV Type 1 Reverse Transcriptase, subunit A, domain 1"/>
    <property type="match status" value="1"/>
</dbReference>
<dbReference type="InterPro" id="IPR043502">
    <property type="entry name" value="DNA/RNA_pol_sf"/>
</dbReference>